<evidence type="ECO:0008006" key="3">
    <source>
        <dbReference type="Google" id="ProtNLM"/>
    </source>
</evidence>
<dbReference type="RefSeq" id="WP_310093774.1">
    <property type="nucleotide sequence ID" value="NZ_JAVDUU010000002.1"/>
</dbReference>
<keyword evidence="2" id="KW-1185">Reference proteome</keyword>
<evidence type="ECO:0000313" key="2">
    <source>
        <dbReference type="Proteomes" id="UP001247620"/>
    </source>
</evidence>
<proteinExistence type="predicted"/>
<gene>
    <name evidence="1" type="ORF">J2W55_001543</name>
</gene>
<comment type="caution">
    <text evidence="1">The sequence shown here is derived from an EMBL/GenBank/DDBJ whole genome shotgun (WGS) entry which is preliminary data.</text>
</comment>
<organism evidence="1 2">
    <name type="scientific">Mucilaginibacter pocheonensis</name>
    <dbReference type="NCBI Taxonomy" id="398050"/>
    <lineage>
        <taxon>Bacteria</taxon>
        <taxon>Pseudomonadati</taxon>
        <taxon>Bacteroidota</taxon>
        <taxon>Sphingobacteriia</taxon>
        <taxon>Sphingobacteriales</taxon>
        <taxon>Sphingobacteriaceae</taxon>
        <taxon>Mucilaginibacter</taxon>
    </lineage>
</organism>
<protein>
    <recommendedName>
        <fullName evidence="3">Lipoprotein</fullName>
    </recommendedName>
</protein>
<dbReference type="EMBL" id="JAVDUU010000002">
    <property type="protein sequence ID" value="MDR6941701.1"/>
    <property type="molecule type" value="Genomic_DNA"/>
</dbReference>
<reference evidence="1 2" key="1">
    <citation type="submission" date="2023-07" db="EMBL/GenBank/DDBJ databases">
        <title>Sorghum-associated microbial communities from plants grown in Nebraska, USA.</title>
        <authorList>
            <person name="Schachtman D."/>
        </authorList>
    </citation>
    <scope>NUCLEOTIDE SEQUENCE [LARGE SCALE GENOMIC DNA]</scope>
    <source>
        <strain evidence="1 2">3262</strain>
    </source>
</reference>
<accession>A0ABU1TA10</accession>
<name>A0ABU1TA10_9SPHI</name>
<sequence>MKKILWLIVLINWGCTAKNDNKAVQVSFTNNKHAIQISGLNNAIIQDIARDSANGSWQSLLPVYRMPADTDMKNYQPVQPGTYQIRDSVVIFTPDTPFVAHQTYFVRYYKFDEGNKVSDFIMGHNRPGSLQYSDLTFK</sequence>
<dbReference type="Proteomes" id="UP001247620">
    <property type="component" value="Unassembled WGS sequence"/>
</dbReference>
<evidence type="ECO:0000313" key="1">
    <source>
        <dbReference type="EMBL" id="MDR6941701.1"/>
    </source>
</evidence>